<dbReference type="InterPro" id="IPR006594">
    <property type="entry name" value="LisH"/>
</dbReference>
<feature type="domain" description="CRA" evidence="2">
    <location>
        <begin position="186"/>
        <end position="299"/>
    </location>
</feature>
<organism evidence="3 4">
    <name type="scientific">Wolfiporia cocos (strain MD-104)</name>
    <name type="common">Brown rot fungus</name>
    <dbReference type="NCBI Taxonomy" id="742152"/>
    <lineage>
        <taxon>Eukaryota</taxon>
        <taxon>Fungi</taxon>
        <taxon>Dikarya</taxon>
        <taxon>Basidiomycota</taxon>
        <taxon>Agaricomycotina</taxon>
        <taxon>Agaricomycetes</taxon>
        <taxon>Polyporales</taxon>
        <taxon>Phaeolaceae</taxon>
        <taxon>Wolfiporia</taxon>
    </lineage>
</organism>
<sequence>MPTNWQNTLQSTGQQAVPGPGDLRQLVLDFLCHNAFSNTARAFVKDSAIHHLDADGDEIMPSSGKDDTLDSSLERKLALGKLRKEIYTNILSGRIDEAIDMLNKHFPAVLSESSEHTAITRTEDALQYIPSTSVDPAHLALNLHIQAFIEAARWIPLPYYPPGMKRRADPQFLSTESTGVRKLSDDDTTKLLQRGQSLYIEAMRLPKKEDREMYSKELTHVSSILAYPGGPESSPSASYMAQKNREALADQIDDAILYKIASSEPHGAAKNGQQIISKLESAVRYTTVVWSVLQVLGVKQPPRNKWPAGITYPLNGDSKSDSTNQTSNTDGTPVVTKKPASENDASQVIPEFDLSAFLDAAP</sequence>
<evidence type="ECO:0000313" key="4">
    <source>
        <dbReference type="Proteomes" id="UP000218811"/>
    </source>
</evidence>
<reference evidence="3 4" key="1">
    <citation type="journal article" date="2012" name="Science">
        <title>The Paleozoic origin of enzymatic lignin decomposition reconstructed from 31 fungal genomes.</title>
        <authorList>
            <person name="Floudas D."/>
            <person name="Binder M."/>
            <person name="Riley R."/>
            <person name="Barry K."/>
            <person name="Blanchette R.A."/>
            <person name="Henrissat B."/>
            <person name="Martinez A.T."/>
            <person name="Otillar R."/>
            <person name="Spatafora J.W."/>
            <person name="Yadav J.S."/>
            <person name="Aerts A."/>
            <person name="Benoit I."/>
            <person name="Boyd A."/>
            <person name="Carlson A."/>
            <person name="Copeland A."/>
            <person name="Coutinho P.M."/>
            <person name="de Vries R.P."/>
            <person name="Ferreira P."/>
            <person name="Findley K."/>
            <person name="Foster B."/>
            <person name="Gaskell J."/>
            <person name="Glotzer D."/>
            <person name="Gorecki P."/>
            <person name="Heitman J."/>
            <person name="Hesse C."/>
            <person name="Hori C."/>
            <person name="Igarashi K."/>
            <person name="Jurgens J.A."/>
            <person name="Kallen N."/>
            <person name="Kersten P."/>
            <person name="Kohler A."/>
            <person name="Kuees U."/>
            <person name="Kumar T.K.A."/>
            <person name="Kuo A."/>
            <person name="LaButti K."/>
            <person name="Larrondo L.F."/>
            <person name="Lindquist E."/>
            <person name="Ling A."/>
            <person name="Lombard V."/>
            <person name="Lucas S."/>
            <person name="Lundell T."/>
            <person name="Martin R."/>
            <person name="McLaughlin D.J."/>
            <person name="Morgenstern I."/>
            <person name="Morin E."/>
            <person name="Murat C."/>
            <person name="Nagy L.G."/>
            <person name="Nolan M."/>
            <person name="Ohm R.A."/>
            <person name="Patyshakuliyeva A."/>
            <person name="Rokas A."/>
            <person name="Ruiz-Duenas F.J."/>
            <person name="Sabat G."/>
            <person name="Salamov A."/>
            <person name="Samejima M."/>
            <person name="Schmutz J."/>
            <person name="Slot J.C."/>
            <person name="St John F."/>
            <person name="Stenlid J."/>
            <person name="Sun H."/>
            <person name="Sun S."/>
            <person name="Syed K."/>
            <person name="Tsang A."/>
            <person name="Wiebenga A."/>
            <person name="Young D."/>
            <person name="Pisabarro A."/>
            <person name="Eastwood D.C."/>
            <person name="Martin F."/>
            <person name="Cullen D."/>
            <person name="Grigoriev I.V."/>
            <person name="Hibbett D.S."/>
        </authorList>
    </citation>
    <scope>NUCLEOTIDE SEQUENCE [LARGE SCALE GENOMIC DNA]</scope>
    <source>
        <strain evidence="3 4">MD-104</strain>
    </source>
</reference>
<keyword evidence="4" id="KW-1185">Reference proteome</keyword>
<dbReference type="PROSITE" id="PS50896">
    <property type="entry name" value="LISH"/>
    <property type="match status" value="1"/>
</dbReference>
<proteinExistence type="predicted"/>
<dbReference type="InterPro" id="IPR024964">
    <property type="entry name" value="CTLH/CRA"/>
</dbReference>
<evidence type="ECO:0000256" key="1">
    <source>
        <dbReference type="SAM" id="MobiDB-lite"/>
    </source>
</evidence>
<feature type="compositionally biased region" description="Polar residues" evidence="1">
    <location>
        <begin position="321"/>
        <end position="331"/>
    </location>
</feature>
<name>A0A2H3JMW4_WOLCO</name>
<dbReference type="InterPro" id="IPR013144">
    <property type="entry name" value="CRA_dom"/>
</dbReference>
<dbReference type="PANTHER" id="PTHR12864">
    <property type="entry name" value="RAN BINDING PROTEIN 9-RELATED"/>
    <property type="match status" value="1"/>
</dbReference>
<dbReference type="OrthoDB" id="8048523at2759"/>
<dbReference type="Pfam" id="PF10607">
    <property type="entry name" value="CTLH"/>
    <property type="match status" value="1"/>
</dbReference>
<evidence type="ECO:0000313" key="3">
    <source>
        <dbReference type="EMBL" id="PCH37984.1"/>
    </source>
</evidence>
<gene>
    <name evidence="3" type="ORF">WOLCODRAFT_135975</name>
</gene>
<dbReference type="AlphaFoldDB" id="A0A2H3JMW4"/>
<dbReference type="SMART" id="SM00757">
    <property type="entry name" value="CRA"/>
    <property type="match status" value="1"/>
</dbReference>
<dbReference type="EMBL" id="KB467942">
    <property type="protein sequence ID" value="PCH37984.1"/>
    <property type="molecule type" value="Genomic_DNA"/>
</dbReference>
<dbReference type="InterPro" id="IPR050618">
    <property type="entry name" value="Ubq-SigPath_Reg"/>
</dbReference>
<feature type="region of interest" description="Disordered" evidence="1">
    <location>
        <begin position="306"/>
        <end position="345"/>
    </location>
</feature>
<evidence type="ECO:0000259" key="2">
    <source>
        <dbReference type="SMART" id="SM00757"/>
    </source>
</evidence>
<dbReference type="STRING" id="742152.A0A2H3JMW4"/>
<accession>A0A2H3JMW4</accession>
<dbReference type="Proteomes" id="UP000218811">
    <property type="component" value="Unassembled WGS sequence"/>
</dbReference>
<protein>
    <recommendedName>
        <fullName evidence="2">CRA domain-containing protein</fullName>
    </recommendedName>
</protein>
<dbReference type="OMA" id="YLCHNCY"/>